<proteinExistence type="predicted"/>
<dbReference type="PANTHER" id="PTHR32251">
    <property type="entry name" value="3-OXO-5-ALPHA-STEROID 4-DEHYDROGENASE"/>
    <property type="match status" value="1"/>
</dbReference>
<gene>
    <name evidence="2" type="ORF">METZ01_LOCUS33799</name>
</gene>
<dbReference type="GO" id="GO:0016020">
    <property type="term" value="C:membrane"/>
    <property type="evidence" value="ECO:0007669"/>
    <property type="project" value="TreeGrafter"/>
</dbReference>
<reference evidence="2" key="1">
    <citation type="submission" date="2018-05" db="EMBL/GenBank/DDBJ databases">
        <authorList>
            <person name="Lanie J.A."/>
            <person name="Ng W.-L."/>
            <person name="Kazmierczak K.M."/>
            <person name="Andrzejewski T.M."/>
            <person name="Davidsen T.M."/>
            <person name="Wayne K.J."/>
            <person name="Tettelin H."/>
            <person name="Glass J.I."/>
            <person name="Rusch D."/>
            <person name="Podicherti R."/>
            <person name="Tsui H.-C.T."/>
            <person name="Winkler M.E."/>
        </authorList>
    </citation>
    <scope>NUCLEOTIDE SEQUENCE</scope>
</reference>
<dbReference type="InterPro" id="IPR010721">
    <property type="entry name" value="UstE-like"/>
</dbReference>
<feature type="transmembrane region" description="Helical" evidence="1">
    <location>
        <begin position="90"/>
        <end position="109"/>
    </location>
</feature>
<dbReference type="Gene3D" id="1.20.120.1630">
    <property type="match status" value="1"/>
</dbReference>
<accession>A0A381QNI8</accession>
<keyword evidence="1" id="KW-0812">Transmembrane</keyword>
<name>A0A381QNI8_9ZZZZ</name>
<organism evidence="2">
    <name type="scientific">marine metagenome</name>
    <dbReference type="NCBI Taxonomy" id="408172"/>
    <lineage>
        <taxon>unclassified sequences</taxon>
        <taxon>metagenomes</taxon>
        <taxon>ecological metagenomes</taxon>
    </lineage>
</organism>
<sequence length="293" mass="33450">MSNTASIMSILACLVLGIAIAAAGSPGSIYLLGLPSFAIAASIGFILHWLIFIPSYIYQTEHYFDLTGSVSYLSIVLFTFLALSELDIRSILIGVLIMIWAVRLGYFLFSRVKREGKDNRFTVMKTKFWWYLFTWTLGGLWVFITMAAGLAAMTSSKVVPLSWFALIGIILWLEGFIIEVVADRQKTKFRAKKENENKFINEGLWRFSRHPNYYGEITLWLGIALIAFPVLESWQLLTLISPIFVYILLTRISGISMLERRADKKWGDDPEYQLYKESTSPLIPMVKKIKEKL</sequence>
<feature type="transmembrane region" description="Helical" evidence="1">
    <location>
        <begin position="129"/>
        <end position="151"/>
    </location>
</feature>
<evidence type="ECO:0000313" key="2">
    <source>
        <dbReference type="EMBL" id="SUZ80945.1"/>
    </source>
</evidence>
<feature type="transmembrane region" description="Helical" evidence="1">
    <location>
        <begin position="163"/>
        <end position="182"/>
    </location>
</feature>
<dbReference type="Pfam" id="PF06966">
    <property type="entry name" value="DUF1295"/>
    <property type="match status" value="1"/>
</dbReference>
<protein>
    <submittedName>
        <fullName evidence="2">Uncharacterized protein</fullName>
    </submittedName>
</protein>
<feature type="transmembrane region" description="Helical" evidence="1">
    <location>
        <begin position="237"/>
        <end position="258"/>
    </location>
</feature>
<keyword evidence="1" id="KW-1133">Transmembrane helix</keyword>
<feature type="transmembrane region" description="Helical" evidence="1">
    <location>
        <begin position="31"/>
        <end position="51"/>
    </location>
</feature>
<feature type="transmembrane region" description="Helical" evidence="1">
    <location>
        <begin position="213"/>
        <end position="231"/>
    </location>
</feature>
<evidence type="ECO:0000256" key="1">
    <source>
        <dbReference type="SAM" id="Phobius"/>
    </source>
</evidence>
<dbReference type="PROSITE" id="PS50244">
    <property type="entry name" value="S5A_REDUCTASE"/>
    <property type="match status" value="1"/>
</dbReference>
<dbReference type="AlphaFoldDB" id="A0A381QNI8"/>
<dbReference type="EMBL" id="UINC01001448">
    <property type="protein sequence ID" value="SUZ80945.1"/>
    <property type="molecule type" value="Genomic_DNA"/>
</dbReference>
<keyword evidence="1" id="KW-0472">Membrane</keyword>
<dbReference type="PANTHER" id="PTHR32251:SF17">
    <property type="entry name" value="STEROID 5-ALPHA REDUCTASE C-TERMINAL DOMAIN-CONTAINING PROTEIN"/>
    <property type="match status" value="1"/>
</dbReference>
<feature type="transmembrane region" description="Helical" evidence="1">
    <location>
        <begin position="63"/>
        <end position="84"/>
    </location>
</feature>